<comment type="similarity">
    <text evidence="2 9">Belongs to the GSP F family.</text>
</comment>
<feature type="transmembrane region" description="Helical" evidence="10">
    <location>
        <begin position="108"/>
        <end position="131"/>
    </location>
</feature>
<dbReference type="InterPro" id="IPR042094">
    <property type="entry name" value="T2SS_GspF_sf"/>
</dbReference>
<evidence type="ECO:0000256" key="8">
    <source>
        <dbReference type="ARBA" id="ARBA00023136"/>
    </source>
</evidence>
<evidence type="ECO:0000256" key="10">
    <source>
        <dbReference type="SAM" id="Phobius"/>
    </source>
</evidence>
<dbReference type="AlphaFoldDB" id="A0A1V8NU59"/>
<dbReference type="Proteomes" id="UP000192573">
    <property type="component" value="Unassembled WGS sequence"/>
</dbReference>
<evidence type="ECO:0000256" key="3">
    <source>
        <dbReference type="ARBA" id="ARBA00022448"/>
    </source>
</evidence>
<evidence type="ECO:0000313" key="13">
    <source>
        <dbReference type="Proteomes" id="UP000192573"/>
    </source>
</evidence>
<evidence type="ECO:0000256" key="5">
    <source>
        <dbReference type="ARBA" id="ARBA00022519"/>
    </source>
</evidence>
<evidence type="ECO:0000259" key="11">
    <source>
        <dbReference type="Pfam" id="PF00482"/>
    </source>
</evidence>
<comment type="subcellular location">
    <subcellularLocation>
        <location evidence="1 9">Cell inner membrane</location>
        <topology evidence="1 9">Multi-pass membrane protein</topology>
    </subcellularLocation>
</comment>
<dbReference type="Gene3D" id="1.20.81.30">
    <property type="entry name" value="Type II secretion system (T2SS), domain F"/>
    <property type="match status" value="2"/>
</dbReference>
<dbReference type="GO" id="GO:0005886">
    <property type="term" value="C:plasma membrane"/>
    <property type="evidence" value="ECO:0007669"/>
    <property type="project" value="UniProtKB-SubCell"/>
</dbReference>
<evidence type="ECO:0000256" key="2">
    <source>
        <dbReference type="ARBA" id="ARBA00005745"/>
    </source>
</evidence>
<accession>A0A1V8NU59</accession>
<feature type="domain" description="Type II secretion system protein GspF" evidence="11">
    <location>
        <begin position="212"/>
        <end position="330"/>
    </location>
</feature>
<name>A0A1V8NU59_CITBR</name>
<gene>
    <name evidence="12" type="ORF">BZK42_21990</name>
</gene>
<dbReference type="InterPro" id="IPR001992">
    <property type="entry name" value="T2SS_GspF/T4SS_PilC_CS"/>
</dbReference>
<dbReference type="InterPro" id="IPR018076">
    <property type="entry name" value="T2SS_GspF_dom"/>
</dbReference>
<dbReference type="RefSeq" id="WP_080860186.1">
    <property type="nucleotide sequence ID" value="NZ_CP077405.1"/>
</dbReference>
<evidence type="ECO:0000256" key="6">
    <source>
        <dbReference type="ARBA" id="ARBA00022692"/>
    </source>
</evidence>
<feature type="transmembrane region" description="Helical" evidence="10">
    <location>
        <begin position="313"/>
        <end position="332"/>
    </location>
</feature>
<dbReference type="PANTHER" id="PTHR30012:SF7">
    <property type="entry name" value="PROTEIN TRANSPORT PROTEIN HOFC HOMOLOG"/>
    <property type="match status" value="1"/>
</dbReference>
<dbReference type="Pfam" id="PF00482">
    <property type="entry name" value="T2SSF"/>
    <property type="match status" value="2"/>
</dbReference>
<reference evidence="12 13" key="1">
    <citation type="submission" date="2017-03" db="EMBL/GenBank/DDBJ databases">
        <authorList>
            <person name="Afonso C.L."/>
            <person name="Miller P.J."/>
            <person name="Scott M.A."/>
            <person name="Spackman E."/>
            <person name="Goraichik I."/>
            <person name="Dimitrov K.M."/>
            <person name="Suarez D.L."/>
            <person name="Swayne D.E."/>
        </authorList>
    </citation>
    <scope>NUCLEOTIDE SEQUENCE [LARGE SCALE GENOMIC DNA]</scope>
    <source>
        <strain evidence="12 13">ATCC 51113</strain>
    </source>
</reference>
<evidence type="ECO:0000256" key="4">
    <source>
        <dbReference type="ARBA" id="ARBA00022475"/>
    </source>
</evidence>
<keyword evidence="6 9" id="KW-0812">Transmembrane</keyword>
<organism evidence="12 13">
    <name type="scientific">Citrobacter braakii</name>
    <dbReference type="NCBI Taxonomy" id="57706"/>
    <lineage>
        <taxon>Bacteria</taxon>
        <taxon>Pseudomonadati</taxon>
        <taxon>Pseudomonadota</taxon>
        <taxon>Gammaproteobacteria</taxon>
        <taxon>Enterobacterales</taxon>
        <taxon>Enterobacteriaceae</taxon>
        <taxon>Citrobacter</taxon>
        <taxon>Citrobacter freundii complex</taxon>
    </lineage>
</organism>
<dbReference type="PANTHER" id="PTHR30012">
    <property type="entry name" value="GENERAL SECRETION PATHWAY PROTEIN"/>
    <property type="match status" value="1"/>
</dbReference>
<feature type="domain" description="Type II secretion system protein GspF" evidence="11">
    <location>
        <begin position="15"/>
        <end position="135"/>
    </location>
</feature>
<dbReference type="InterPro" id="IPR003004">
    <property type="entry name" value="GspF/PilC"/>
</dbReference>
<keyword evidence="7 10" id="KW-1133">Transmembrane helix</keyword>
<dbReference type="PROSITE" id="PS00874">
    <property type="entry name" value="T2SP_F"/>
    <property type="match status" value="1"/>
</dbReference>
<keyword evidence="5" id="KW-0997">Cell inner membrane</keyword>
<feature type="transmembrane region" description="Helical" evidence="10">
    <location>
        <begin position="160"/>
        <end position="182"/>
    </location>
</feature>
<evidence type="ECO:0000256" key="9">
    <source>
        <dbReference type="RuleBase" id="RU003923"/>
    </source>
</evidence>
<keyword evidence="4" id="KW-1003">Cell membrane</keyword>
<sequence length="343" mass="38344">MAKFTKKQRFYLYQFCADMIKADLPLYDSVVKLQTEGRTLLGAGFVKKLQAFLDKMATTESVSGVFEGFVPREELGVIYSSEKSGSLAEGFLSIVTTMKFEQQLRSQLIKAVSYPLIMLCLALVVIGGYAVKVFPAFERVIPTNRWPGITQVLYSFGTELYYGLWIYIIVAFVVVVILIRLVMYNMTGSLRNNILDRILPFSAYRRMSASLFLSSLSAMLRNNIPLNESLDVIRLNANRWMRHHLALMQNNMALGQPYGKAMNTGLLGASELLNISLYSSLPSFFDVLQAVSDRAKKDIAESIERLAGLLRSLATLVLGGCVVWVFGALYALSDAISKMSSFY</sequence>
<keyword evidence="8 10" id="KW-0472">Membrane</keyword>
<proteinExistence type="inferred from homology"/>
<protein>
    <submittedName>
        <fullName evidence="12">Type II secretion protein F</fullName>
    </submittedName>
</protein>
<evidence type="ECO:0000313" key="12">
    <source>
        <dbReference type="EMBL" id="OQM39933.1"/>
    </source>
</evidence>
<evidence type="ECO:0000256" key="1">
    <source>
        <dbReference type="ARBA" id="ARBA00004429"/>
    </source>
</evidence>
<comment type="caution">
    <text evidence="12">The sequence shown here is derived from an EMBL/GenBank/DDBJ whole genome shotgun (WGS) entry which is preliminary data.</text>
</comment>
<evidence type="ECO:0000256" key="7">
    <source>
        <dbReference type="ARBA" id="ARBA00022989"/>
    </source>
</evidence>
<dbReference type="EMBL" id="NAEW01000015">
    <property type="protein sequence ID" value="OQM39933.1"/>
    <property type="molecule type" value="Genomic_DNA"/>
</dbReference>
<keyword evidence="3 9" id="KW-0813">Transport</keyword>
<dbReference type="GO" id="GO:0015628">
    <property type="term" value="P:protein secretion by the type II secretion system"/>
    <property type="evidence" value="ECO:0007669"/>
    <property type="project" value="TreeGrafter"/>
</dbReference>